<dbReference type="Gene3D" id="2.120.10.30">
    <property type="entry name" value="TolB, C-terminal domain"/>
    <property type="match status" value="1"/>
</dbReference>
<proteinExistence type="predicted"/>
<dbReference type="GO" id="GO:0005886">
    <property type="term" value="C:plasma membrane"/>
    <property type="evidence" value="ECO:0007669"/>
    <property type="project" value="UniProtKB-SubCell"/>
</dbReference>
<feature type="transmembrane region" description="Helical" evidence="6">
    <location>
        <begin position="67"/>
        <end position="89"/>
    </location>
</feature>
<dbReference type="CDD" id="cd06579">
    <property type="entry name" value="TM_PBP1_transp_AraH_like"/>
    <property type="match status" value="1"/>
</dbReference>
<evidence type="ECO:0000256" key="6">
    <source>
        <dbReference type="SAM" id="Phobius"/>
    </source>
</evidence>
<evidence type="ECO:0000259" key="7">
    <source>
        <dbReference type="Pfam" id="PF03088"/>
    </source>
</evidence>
<sequence>MKSLRRLWYRLSPQLLLGELLEKRWMEPIVPFTLLLVVFVAFVVMIPGYTSIPQLQQLMRSFPEQGFVAMAMAISILSGGLDLSVGAVFAMADFLTLYFLMVLEWPLPLTIVAVMGWGALIGAINGGLIAYAKTRPFLTTMVVLIILRAGYNKITGQYAVELASASSDSAAWDYLGGGFLFGIPINMVCLLVVGVVAHFYLTRIRSGVHIMAVGSSRKAARHAGIDVKWSLFMAYVLSGMMASLAGILYAARQNSAGTDTGVGWEVNALAAAVLGGISLSGGRGTISRALMGAAIIFLLINGLVQLGTHGSLTTAIIGAILLAAVAFNVKFVKNKGKLLQKIYVTPSLVEFEPPASIARDSGTVFAENDRLRNAEAIALDKIEGPEDIILDEHDHLYTVNRNGSIIRFLAPDYEVREEFARIGGRPLGMALDRDKNILVCVAGMGVYGVRPDRTVFKVTDETNRTWYRFKDDSRLWLADDLDVAPDGKIYFSDATTRYDLSDWALDGFEGRGNGRIVCHDPATGKTNTVLSNLAFPNGVCVSHDGRSVLWVSTWLCRIYRYWIAGEKAGQLELLVDNLPGYPDNVNRASDGTYWLALVGIRSPVYDLAMADPAFRTRMVKQIPPDEWMCPGINNGCVIKFDDTGRVLESLWDPGGRSHPTITSMREHKGYLYIGGLENNRIGRVKLPNADVNWTGWKSYWVSSVSNDPDAEASNVHRIPAARAKYVSGA</sequence>
<evidence type="ECO:0000313" key="9">
    <source>
        <dbReference type="Proteomes" id="UP000248134"/>
    </source>
</evidence>
<keyword evidence="2" id="KW-1003">Cell membrane</keyword>
<keyword evidence="3 6" id="KW-0812">Transmembrane</keyword>
<accession>A0A323UJW2</accession>
<feature type="transmembrane region" description="Helical" evidence="6">
    <location>
        <begin position="231"/>
        <end position="250"/>
    </location>
</feature>
<keyword evidence="4 6" id="KW-1133">Transmembrane helix</keyword>
<reference evidence="8 9" key="1">
    <citation type="submission" date="2018-06" db="EMBL/GenBank/DDBJ databases">
        <title>Draft Whole-Genome Sequence of the purple photosynthetic bacterium Rhodospeudomonas palustris XCP.</title>
        <authorList>
            <person name="Rayyan A."/>
            <person name="Meyer T.E."/>
            <person name="Kyndt J.A."/>
        </authorList>
    </citation>
    <scope>NUCLEOTIDE SEQUENCE [LARGE SCALE GENOMIC DNA]</scope>
    <source>
        <strain evidence="8 9">XCP</strain>
    </source>
</reference>
<organism evidence="8 9">
    <name type="scientific">Rhodopseudomonas palustris</name>
    <dbReference type="NCBI Taxonomy" id="1076"/>
    <lineage>
        <taxon>Bacteria</taxon>
        <taxon>Pseudomonadati</taxon>
        <taxon>Pseudomonadota</taxon>
        <taxon>Alphaproteobacteria</taxon>
        <taxon>Hyphomicrobiales</taxon>
        <taxon>Nitrobacteraceae</taxon>
        <taxon>Rhodopseudomonas</taxon>
    </lineage>
</organism>
<dbReference type="EMBL" id="QKQS01000016">
    <property type="protein sequence ID" value="PZA11900.1"/>
    <property type="molecule type" value="Genomic_DNA"/>
</dbReference>
<dbReference type="InterPro" id="IPR011042">
    <property type="entry name" value="6-blade_b-propeller_TolB-like"/>
</dbReference>
<dbReference type="Pfam" id="PF03088">
    <property type="entry name" value="Str_synth"/>
    <property type="match status" value="1"/>
</dbReference>
<dbReference type="InterPro" id="IPR018119">
    <property type="entry name" value="Strictosidine_synth_cons-reg"/>
</dbReference>
<dbReference type="Pfam" id="PF20067">
    <property type="entry name" value="SSL_N"/>
    <property type="match status" value="1"/>
</dbReference>
<evidence type="ECO:0000256" key="5">
    <source>
        <dbReference type="ARBA" id="ARBA00023136"/>
    </source>
</evidence>
<evidence type="ECO:0000256" key="1">
    <source>
        <dbReference type="ARBA" id="ARBA00004651"/>
    </source>
</evidence>
<feature type="transmembrane region" description="Helical" evidence="6">
    <location>
        <begin position="312"/>
        <end position="332"/>
    </location>
</feature>
<feature type="domain" description="Strictosidine synthase conserved region" evidence="7">
    <location>
        <begin position="479"/>
        <end position="565"/>
    </location>
</feature>
<protein>
    <submittedName>
        <fullName evidence="8">ABC transporter permease</fullName>
    </submittedName>
</protein>
<dbReference type="SUPFAM" id="SSF63829">
    <property type="entry name" value="Calcium-dependent phosphotriesterase"/>
    <property type="match status" value="1"/>
</dbReference>
<dbReference type="RefSeq" id="WP_110786291.1">
    <property type="nucleotide sequence ID" value="NZ_QKQS01000016.1"/>
</dbReference>
<dbReference type="AlphaFoldDB" id="A0A323UJW2"/>
<feature type="transmembrane region" description="Helical" evidence="6">
    <location>
        <begin position="29"/>
        <end position="46"/>
    </location>
</feature>
<dbReference type="FunFam" id="2.120.10.30:FF:000066">
    <property type="entry name" value="ABC transporter permease protein"/>
    <property type="match status" value="1"/>
</dbReference>
<comment type="subcellular location">
    <subcellularLocation>
        <location evidence="1">Cell membrane</location>
        <topology evidence="1">Multi-pass membrane protein</topology>
    </subcellularLocation>
</comment>
<keyword evidence="5 6" id="KW-0472">Membrane</keyword>
<feature type="transmembrane region" description="Helical" evidence="6">
    <location>
        <begin position="262"/>
        <end position="282"/>
    </location>
</feature>
<dbReference type="Pfam" id="PF02653">
    <property type="entry name" value="BPD_transp_2"/>
    <property type="match status" value="1"/>
</dbReference>
<comment type="caution">
    <text evidence="8">The sequence shown here is derived from an EMBL/GenBank/DDBJ whole genome shotgun (WGS) entry which is preliminary data.</text>
</comment>
<evidence type="ECO:0000313" key="8">
    <source>
        <dbReference type="EMBL" id="PZA11900.1"/>
    </source>
</evidence>
<feature type="transmembrane region" description="Helical" evidence="6">
    <location>
        <begin position="174"/>
        <end position="201"/>
    </location>
</feature>
<dbReference type="GO" id="GO:0022857">
    <property type="term" value="F:transmembrane transporter activity"/>
    <property type="evidence" value="ECO:0007669"/>
    <property type="project" value="InterPro"/>
</dbReference>
<feature type="transmembrane region" description="Helical" evidence="6">
    <location>
        <begin position="289"/>
        <end position="306"/>
    </location>
</feature>
<dbReference type="InterPro" id="IPR001851">
    <property type="entry name" value="ABC_transp_permease"/>
</dbReference>
<evidence type="ECO:0000256" key="4">
    <source>
        <dbReference type="ARBA" id="ARBA00022989"/>
    </source>
</evidence>
<feature type="transmembrane region" description="Helical" evidence="6">
    <location>
        <begin position="109"/>
        <end position="130"/>
    </location>
</feature>
<gene>
    <name evidence="8" type="ORF">DNX69_11845</name>
</gene>
<evidence type="ECO:0000256" key="2">
    <source>
        <dbReference type="ARBA" id="ARBA00022475"/>
    </source>
</evidence>
<dbReference type="Proteomes" id="UP000248134">
    <property type="component" value="Unassembled WGS sequence"/>
</dbReference>
<dbReference type="PANTHER" id="PTHR32196">
    <property type="entry name" value="ABC TRANSPORTER PERMEASE PROTEIN YPHD-RELATED-RELATED"/>
    <property type="match status" value="1"/>
</dbReference>
<dbReference type="OrthoDB" id="9775406at2"/>
<name>A0A323UJW2_RHOPL</name>
<evidence type="ECO:0000256" key="3">
    <source>
        <dbReference type="ARBA" id="ARBA00022692"/>
    </source>
</evidence>